<evidence type="ECO:0000256" key="5">
    <source>
        <dbReference type="ARBA" id="ARBA00022801"/>
    </source>
</evidence>
<dbReference type="GO" id="GO:0006753">
    <property type="term" value="P:nucleoside phosphate metabolic process"/>
    <property type="evidence" value="ECO:0007669"/>
    <property type="project" value="TreeGrafter"/>
</dbReference>
<dbReference type="AlphaFoldDB" id="H1S0B1"/>
<dbReference type="InterPro" id="IPR000086">
    <property type="entry name" value="NUDIX_hydrolase_dom"/>
</dbReference>
<dbReference type="PATRIC" id="fig|1127483.3.peg.1025"/>
<evidence type="ECO:0000313" key="9">
    <source>
        <dbReference type="EMBL" id="EHP44047.1"/>
    </source>
</evidence>
<feature type="domain" description="Nudix hydrolase" evidence="8">
    <location>
        <begin position="59"/>
        <end position="186"/>
    </location>
</feature>
<dbReference type="InterPro" id="IPR015797">
    <property type="entry name" value="NUDIX_hydrolase-like_dom_sf"/>
</dbReference>
<dbReference type="GO" id="GO:0019693">
    <property type="term" value="P:ribose phosphate metabolic process"/>
    <property type="evidence" value="ECO:0007669"/>
    <property type="project" value="TreeGrafter"/>
</dbReference>
<comment type="cofactor">
    <cofactor evidence="2">
        <name>Mg(2+)</name>
        <dbReference type="ChEBI" id="CHEBI:18420"/>
    </cofactor>
</comment>
<dbReference type="PANTHER" id="PTHR11839">
    <property type="entry name" value="UDP/ADP-SUGAR PYROPHOSPHATASE"/>
    <property type="match status" value="1"/>
</dbReference>
<gene>
    <name evidence="9" type="ORF">OR16_05152</name>
</gene>
<evidence type="ECO:0000256" key="3">
    <source>
        <dbReference type="ARBA" id="ARBA00007275"/>
    </source>
</evidence>
<proteinExistence type="inferred from homology"/>
<evidence type="ECO:0000256" key="7">
    <source>
        <dbReference type="ARBA" id="ARBA00032272"/>
    </source>
</evidence>
<evidence type="ECO:0000256" key="1">
    <source>
        <dbReference type="ARBA" id="ARBA00000847"/>
    </source>
</evidence>
<evidence type="ECO:0000256" key="6">
    <source>
        <dbReference type="ARBA" id="ARBA00032162"/>
    </source>
</evidence>
<dbReference type="PROSITE" id="PS51462">
    <property type="entry name" value="NUDIX"/>
    <property type="match status" value="1"/>
</dbReference>
<dbReference type="GO" id="GO:0005829">
    <property type="term" value="C:cytosol"/>
    <property type="evidence" value="ECO:0007669"/>
    <property type="project" value="TreeGrafter"/>
</dbReference>
<evidence type="ECO:0000256" key="4">
    <source>
        <dbReference type="ARBA" id="ARBA00016377"/>
    </source>
</evidence>
<dbReference type="PANTHER" id="PTHR11839:SF18">
    <property type="entry name" value="NUDIX HYDROLASE DOMAIN-CONTAINING PROTEIN"/>
    <property type="match status" value="1"/>
</dbReference>
<dbReference type="Pfam" id="PF00293">
    <property type="entry name" value="NUDIX"/>
    <property type="match status" value="1"/>
</dbReference>
<dbReference type="EMBL" id="AHJE01000013">
    <property type="protein sequence ID" value="EHP44047.1"/>
    <property type="molecule type" value="Genomic_DNA"/>
</dbReference>
<dbReference type="Gene3D" id="3.90.79.10">
    <property type="entry name" value="Nucleoside Triphosphate Pyrophosphohydrolase"/>
    <property type="match status" value="1"/>
</dbReference>
<name>H1S0B1_9BURK</name>
<protein>
    <recommendedName>
        <fullName evidence="4">GDP-mannose pyrophosphatase</fullName>
    </recommendedName>
    <alternativeName>
        <fullName evidence="6">GDP-mannose hydrolase</fullName>
    </alternativeName>
    <alternativeName>
        <fullName evidence="7">GDPMK</fullName>
    </alternativeName>
</protein>
<dbReference type="Proteomes" id="UP000005808">
    <property type="component" value="Unassembled WGS sequence"/>
</dbReference>
<sequence length="243" mass="27027">MSDKIDTQEAGDIAVGDDLGLKEVCVASATLHTGKFLTLKQDIVKLPDGKHAGREYVLHPGAVMMIPLFDDGTVLLERQYRYPVGEVMLEFPAGKLDPQEGAQRCGERELREETGYSARRWDYLTRIHPVISYSTEFIDIFLARDLTAGPAQLDEGEFLETFIVPAGQVIDWVRSGRITDVKTIIGAFWLEKVVSGVWGVGEPPQGDVVWLLGSTTNADEINSDQPRRAMSYGFWVQQPTPTK</sequence>
<dbReference type="OrthoDB" id="9806150at2"/>
<evidence type="ECO:0000256" key="2">
    <source>
        <dbReference type="ARBA" id="ARBA00001946"/>
    </source>
</evidence>
<accession>H1S0B1</accession>
<organism evidence="9 10">
    <name type="scientific">Cupriavidus basilensis OR16</name>
    <dbReference type="NCBI Taxonomy" id="1127483"/>
    <lineage>
        <taxon>Bacteria</taxon>
        <taxon>Pseudomonadati</taxon>
        <taxon>Pseudomonadota</taxon>
        <taxon>Betaproteobacteria</taxon>
        <taxon>Burkholderiales</taxon>
        <taxon>Burkholderiaceae</taxon>
        <taxon>Cupriavidus</taxon>
    </lineage>
</organism>
<comment type="caution">
    <text evidence="9">The sequence shown here is derived from an EMBL/GenBank/DDBJ whole genome shotgun (WGS) entry which is preliminary data.</text>
</comment>
<dbReference type="SUPFAM" id="SSF55811">
    <property type="entry name" value="Nudix"/>
    <property type="match status" value="1"/>
</dbReference>
<keyword evidence="5" id="KW-0378">Hydrolase</keyword>
<dbReference type="RefSeq" id="WP_006156824.1">
    <property type="nucleotide sequence ID" value="NZ_AHJE01000013.1"/>
</dbReference>
<evidence type="ECO:0000259" key="8">
    <source>
        <dbReference type="PROSITE" id="PS51462"/>
    </source>
</evidence>
<comment type="similarity">
    <text evidence="3">Belongs to the Nudix hydrolase family. NudK subfamily.</text>
</comment>
<comment type="catalytic activity">
    <reaction evidence="1">
        <text>GDP-alpha-D-mannose + H2O = alpha-D-mannose 1-phosphate + GMP + 2 H(+)</text>
        <dbReference type="Rhea" id="RHEA:27978"/>
        <dbReference type="ChEBI" id="CHEBI:15377"/>
        <dbReference type="ChEBI" id="CHEBI:15378"/>
        <dbReference type="ChEBI" id="CHEBI:57527"/>
        <dbReference type="ChEBI" id="CHEBI:58115"/>
        <dbReference type="ChEBI" id="CHEBI:58409"/>
    </reaction>
</comment>
<dbReference type="GO" id="GO:0016787">
    <property type="term" value="F:hydrolase activity"/>
    <property type="evidence" value="ECO:0007669"/>
    <property type="project" value="UniProtKB-KW"/>
</dbReference>
<reference evidence="9 10" key="1">
    <citation type="journal article" date="2012" name="J. Bacteriol.">
        <title>De Novo Genome Project of Cupriavidus basilensis OR16.</title>
        <authorList>
            <person name="Cserhati M."/>
            <person name="Kriszt B."/>
            <person name="Szoboszlay S."/>
            <person name="Toth A."/>
            <person name="Szabo I."/>
            <person name="Tancsics A."/>
            <person name="Nagy I."/>
            <person name="Horvath B."/>
            <person name="Nagy I."/>
            <person name="Kukolya J."/>
        </authorList>
    </citation>
    <scope>NUCLEOTIDE SEQUENCE [LARGE SCALE GENOMIC DNA]</scope>
    <source>
        <strain evidence="9 10">OR16</strain>
    </source>
</reference>
<evidence type="ECO:0000313" key="10">
    <source>
        <dbReference type="Proteomes" id="UP000005808"/>
    </source>
</evidence>